<feature type="domain" description="SLC26A/SulP transporter" evidence="7">
    <location>
        <begin position="21"/>
        <end position="420"/>
    </location>
</feature>
<protein>
    <submittedName>
        <fullName evidence="8">SulP family inorganic anion transporter</fullName>
    </submittedName>
</protein>
<feature type="transmembrane region" description="Helical" evidence="6">
    <location>
        <begin position="365"/>
        <end position="395"/>
    </location>
</feature>
<sequence length="562" mass="59163">MVREEPKLPTEPGRTSGSVVADFLASLVVFMVALPLCIGIAQACGLPPEAGIITGVVGGLIVGFLAGSPLQVSGPAAGLIVLVIQFLDDAKAHVPDTSPVVLLGLAIVIAGAIQITAGAFRVGQWFRAVSPAVVEGMLAGIGITIIAKQFHEMVDDTAPKKVLDGLLTIPQAVWKAFDPPTGASANHTEAAVIGLLAVLVLALWKPVAPKRLKIVPAAVVAVLAAVLVNEFGRPVFEGLGVQIGPAVDSHGGIGVERVQISASLADSIKPLGWPGWEILTLALVWKAALTFALIASAETLLCAVAVDTKHNGPRTNFDRELMAQGVGNTICGFVGALPMTGVIVRSAANVEAGAKSRLSAILHGLWLLLFVSLLPGLLSRIPAAALAAILVYTGWKLLNLPGLWALWKESKSEALIFVVTAGTIVGADLLAGVVLGVVLSALKLLVRFSHLKVIRVDEAEHKLVHLYLEGAATFLRLPVLAEAFEGVPKGLKLHVHLDRLQFVDHAILHLILTFQKQYEATGGQMLIDWDWLHARFHDTRPDSHSDGAPKKETVREKAGAAL</sequence>
<dbReference type="PANTHER" id="PTHR11814">
    <property type="entry name" value="SULFATE TRANSPORTER"/>
    <property type="match status" value="1"/>
</dbReference>
<keyword evidence="2 6" id="KW-0812">Transmembrane</keyword>
<evidence type="ECO:0000256" key="5">
    <source>
        <dbReference type="SAM" id="MobiDB-lite"/>
    </source>
</evidence>
<evidence type="ECO:0000259" key="7">
    <source>
        <dbReference type="Pfam" id="PF00916"/>
    </source>
</evidence>
<dbReference type="RefSeq" id="WP_210660244.1">
    <property type="nucleotide sequence ID" value="NZ_JAGKQQ010000001.1"/>
</dbReference>
<comment type="subcellular location">
    <subcellularLocation>
        <location evidence="1">Membrane</location>
        <topology evidence="1">Multi-pass membrane protein</topology>
    </subcellularLocation>
</comment>
<gene>
    <name evidence="8" type="ORF">J8F10_30265</name>
</gene>
<dbReference type="EMBL" id="JAGKQQ010000001">
    <property type="protein sequence ID" value="MBP3959550.1"/>
    <property type="molecule type" value="Genomic_DNA"/>
</dbReference>
<proteinExistence type="predicted"/>
<feature type="transmembrane region" description="Helical" evidence="6">
    <location>
        <begin position="190"/>
        <end position="207"/>
    </location>
</feature>
<feature type="transmembrane region" description="Helical" evidence="6">
    <location>
        <begin position="99"/>
        <end position="120"/>
    </location>
</feature>
<evidence type="ECO:0000313" key="8">
    <source>
        <dbReference type="EMBL" id="MBP3959550.1"/>
    </source>
</evidence>
<feature type="transmembrane region" description="Helical" evidence="6">
    <location>
        <begin position="283"/>
        <end position="306"/>
    </location>
</feature>
<feature type="transmembrane region" description="Helical" evidence="6">
    <location>
        <begin position="56"/>
        <end position="87"/>
    </location>
</feature>
<comment type="caution">
    <text evidence="8">The sequence shown here is derived from an EMBL/GenBank/DDBJ whole genome shotgun (WGS) entry which is preliminary data.</text>
</comment>
<keyword evidence="4 6" id="KW-0472">Membrane</keyword>
<evidence type="ECO:0000256" key="2">
    <source>
        <dbReference type="ARBA" id="ARBA00022692"/>
    </source>
</evidence>
<evidence type="ECO:0000313" key="9">
    <source>
        <dbReference type="Proteomes" id="UP000676565"/>
    </source>
</evidence>
<evidence type="ECO:0000256" key="6">
    <source>
        <dbReference type="SAM" id="Phobius"/>
    </source>
</evidence>
<dbReference type="Proteomes" id="UP000676565">
    <property type="component" value="Unassembled WGS sequence"/>
</dbReference>
<keyword evidence="3 6" id="KW-1133">Transmembrane helix</keyword>
<name>A0ABS5C100_9BACT</name>
<accession>A0ABS5C100</accession>
<evidence type="ECO:0000256" key="4">
    <source>
        <dbReference type="ARBA" id="ARBA00023136"/>
    </source>
</evidence>
<feature type="transmembrane region" description="Helical" evidence="6">
    <location>
        <begin position="20"/>
        <end position="44"/>
    </location>
</feature>
<feature type="region of interest" description="Disordered" evidence="5">
    <location>
        <begin position="540"/>
        <end position="562"/>
    </location>
</feature>
<feature type="transmembrane region" description="Helical" evidence="6">
    <location>
        <begin position="132"/>
        <end position="150"/>
    </location>
</feature>
<reference evidence="8 9" key="1">
    <citation type="submission" date="2021-04" db="EMBL/GenBank/DDBJ databases">
        <authorList>
            <person name="Ivanova A."/>
        </authorList>
    </citation>
    <scope>NUCLEOTIDE SEQUENCE [LARGE SCALE GENOMIC DNA]</scope>
    <source>
        <strain evidence="8 9">G18</strain>
    </source>
</reference>
<feature type="transmembrane region" description="Helical" evidence="6">
    <location>
        <begin position="415"/>
        <end position="442"/>
    </location>
</feature>
<organism evidence="8 9">
    <name type="scientific">Gemmata palustris</name>
    <dbReference type="NCBI Taxonomy" id="2822762"/>
    <lineage>
        <taxon>Bacteria</taxon>
        <taxon>Pseudomonadati</taxon>
        <taxon>Planctomycetota</taxon>
        <taxon>Planctomycetia</taxon>
        <taxon>Gemmatales</taxon>
        <taxon>Gemmataceae</taxon>
        <taxon>Gemmata</taxon>
    </lineage>
</organism>
<keyword evidence="9" id="KW-1185">Reference proteome</keyword>
<evidence type="ECO:0000256" key="3">
    <source>
        <dbReference type="ARBA" id="ARBA00022989"/>
    </source>
</evidence>
<dbReference type="InterPro" id="IPR001902">
    <property type="entry name" value="SLC26A/SulP_fam"/>
</dbReference>
<dbReference type="Pfam" id="PF00916">
    <property type="entry name" value="Sulfate_transp"/>
    <property type="match status" value="1"/>
</dbReference>
<dbReference type="InterPro" id="IPR011547">
    <property type="entry name" value="SLC26A/SulP_dom"/>
</dbReference>
<feature type="transmembrane region" description="Helical" evidence="6">
    <location>
        <begin position="214"/>
        <end position="232"/>
    </location>
</feature>
<evidence type="ECO:0000256" key="1">
    <source>
        <dbReference type="ARBA" id="ARBA00004141"/>
    </source>
</evidence>